<evidence type="ECO:0000313" key="2">
    <source>
        <dbReference type="EMBL" id="MCC2029254.1"/>
    </source>
</evidence>
<feature type="region of interest" description="Disordered" evidence="1">
    <location>
        <begin position="170"/>
        <end position="236"/>
    </location>
</feature>
<comment type="caution">
    <text evidence="2">The sequence shown here is derived from an EMBL/GenBank/DDBJ whole genome shotgun (WGS) entry which is preliminary data.</text>
</comment>
<dbReference type="RefSeq" id="WP_227530356.1">
    <property type="nucleotide sequence ID" value="NZ_JAGTTM010000002.1"/>
</dbReference>
<organism evidence="2 3">
    <name type="scientific">Microbacterium tenebrionis</name>
    <dbReference type="NCBI Taxonomy" id="2830665"/>
    <lineage>
        <taxon>Bacteria</taxon>
        <taxon>Bacillati</taxon>
        <taxon>Actinomycetota</taxon>
        <taxon>Actinomycetes</taxon>
        <taxon>Micrococcales</taxon>
        <taxon>Microbacteriaceae</taxon>
        <taxon>Microbacterium</taxon>
    </lineage>
</organism>
<evidence type="ECO:0000256" key="1">
    <source>
        <dbReference type="SAM" id="MobiDB-lite"/>
    </source>
</evidence>
<feature type="compositionally biased region" description="Basic and acidic residues" evidence="1">
    <location>
        <begin position="182"/>
        <end position="222"/>
    </location>
</feature>
<accession>A0A9X1LP08</accession>
<protein>
    <submittedName>
        <fullName evidence="2">Transposase</fullName>
    </submittedName>
</protein>
<dbReference type="AlphaFoldDB" id="A0A9X1LP08"/>
<name>A0A9X1LP08_9MICO</name>
<gene>
    <name evidence="2" type="ORF">KEC56_06960</name>
</gene>
<proteinExistence type="predicted"/>
<dbReference type="Proteomes" id="UP001139289">
    <property type="component" value="Unassembled WGS sequence"/>
</dbReference>
<dbReference type="EMBL" id="JAGTTM010000002">
    <property type="protein sequence ID" value="MCC2029254.1"/>
    <property type="molecule type" value="Genomic_DNA"/>
</dbReference>
<sequence length="286" mass="30786">MAAKPDGTLEEIAAELYALPPREFTAVRDARAKQLTDAALAKKVGALRKPLLAAWVVNLFAREQTQALGGALELAAELRDAQDDRDARALTALGRQRRALVRALAQQASELASSRGEKITQATTDAVERTLNAAMFHAEAALAVASGRLIRPLDAASDDTADVSDAVAGDLDSASAAPTPSRPDELAARRARKAAEDELRTAERALRKAEQDRDALERKAEAGAENSARLSERLDELEKEIERTRQELDRQKKESGDLEALLGDVREGVRAAQQGVSAARKAVDRL</sequence>
<evidence type="ECO:0000313" key="3">
    <source>
        <dbReference type="Proteomes" id="UP001139289"/>
    </source>
</evidence>
<keyword evidence="3" id="KW-1185">Reference proteome</keyword>
<reference evidence="2" key="1">
    <citation type="submission" date="2021-04" db="EMBL/GenBank/DDBJ databases">
        <title>Microbacterium tenobrionis sp. nov. and Microbacterium allomyrinae sp. nov., isolated from larvae of Tenobrio molitor and Allomyrina dichotoma, respectively.</title>
        <authorList>
            <person name="Lee S.D."/>
        </authorList>
    </citation>
    <scope>NUCLEOTIDE SEQUENCE</scope>
    <source>
        <strain evidence="2">YMB-B2</strain>
    </source>
</reference>